<evidence type="ECO:0000256" key="3">
    <source>
        <dbReference type="ARBA" id="ARBA00022801"/>
    </source>
</evidence>
<evidence type="ECO:0000313" key="6">
    <source>
        <dbReference type="EMBL" id="CFR83023.1"/>
    </source>
</evidence>
<dbReference type="GO" id="GO:0008236">
    <property type="term" value="F:serine-type peptidase activity"/>
    <property type="evidence" value="ECO:0007669"/>
    <property type="project" value="UniProtKB-KW"/>
</dbReference>
<evidence type="ECO:0000256" key="1">
    <source>
        <dbReference type="ARBA" id="ARBA00008683"/>
    </source>
</evidence>
<accession>A0A654U167</accession>
<dbReference type="InterPro" id="IPR002142">
    <property type="entry name" value="Peptidase_S49"/>
</dbReference>
<dbReference type="Pfam" id="PF01343">
    <property type="entry name" value="Peptidase_S49"/>
    <property type="match status" value="1"/>
</dbReference>
<dbReference type="InterPro" id="IPR029045">
    <property type="entry name" value="ClpP/crotonase-like_dom_sf"/>
</dbReference>
<keyword evidence="2" id="KW-0645">Protease</keyword>
<dbReference type="EMBL" id="CGCX01000761">
    <property type="protein sequence ID" value="CFR83023.1"/>
    <property type="molecule type" value="Genomic_DNA"/>
</dbReference>
<organism evidence="6 7">
    <name type="scientific">Mycobacterium tuberculosis</name>
    <dbReference type="NCBI Taxonomy" id="1773"/>
    <lineage>
        <taxon>Bacteria</taxon>
        <taxon>Bacillati</taxon>
        <taxon>Actinomycetota</taxon>
        <taxon>Actinomycetes</taxon>
        <taxon>Mycobacteriales</taxon>
        <taxon>Mycobacteriaceae</taxon>
        <taxon>Mycobacterium</taxon>
        <taxon>Mycobacterium tuberculosis complex</taxon>
    </lineage>
</organism>
<keyword evidence="4" id="KW-0720">Serine protease</keyword>
<evidence type="ECO:0000256" key="4">
    <source>
        <dbReference type="ARBA" id="ARBA00022825"/>
    </source>
</evidence>
<dbReference type="AlphaFoldDB" id="A0A654U167"/>
<evidence type="ECO:0000256" key="2">
    <source>
        <dbReference type="ARBA" id="ARBA00022670"/>
    </source>
</evidence>
<comment type="similarity">
    <text evidence="1">Belongs to the peptidase S49 family.</text>
</comment>
<dbReference type="FunFam" id="3.90.226.10:FF:000137">
    <property type="entry name" value="Possible protease IV sppA (Endopeptidase IV)"/>
    <property type="match status" value="1"/>
</dbReference>
<reference evidence="6 7" key="1">
    <citation type="submission" date="2015-03" db="EMBL/GenBank/DDBJ databases">
        <authorList>
            <consortium name="Pathogen Informatics"/>
        </authorList>
    </citation>
    <scope>NUCLEOTIDE SEQUENCE [LARGE SCALE GENOMIC DNA]</scope>
    <source>
        <strain evidence="6 7">C09601061</strain>
    </source>
</reference>
<evidence type="ECO:0000313" key="7">
    <source>
        <dbReference type="Proteomes" id="UP000046680"/>
    </source>
</evidence>
<keyword evidence="3 6" id="KW-0378">Hydrolase</keyword>
<proteinExistence type="inferred from homology"/>
<dbReference type="Gene3D" id="3.90.226.10">
    <property type="entry name" value="2-enoyl-CoA Hydratase, Chain A, domain 1"/>
    <property type="match status" value="1"/>
</dbReference>
<feature type="domain" description="Peptidase S49" evidence="5">
    <location>
        <begin position="2"/>
        <end position="104"/>
    </location>
</feature>
<dbReference type="Proteomes" id="UP000046680">
    <property type="component" value="Unassembled WGS sequence"/>
</dbReference>
<dbReference type="Gene3D" id="3.40.1750.10">
    <property type="entry name" value="peptide peptidase (sppa) like domain"/>
    <property type="match status" value="1"/>
</dbReference>
<dbReference type="PANTHER" id="PTHR33209:SF1">
    <property type="entry name" value="PEPTIDASE S49 DOMAIN-CONTAINING PROTEIN"/>
    <property type="match status" value="1"/>
</dbReference>
<protein>
    <submittedName>
        <fullName evidence="6">Endopeptidase IV</fullName>
        <ecNumber evidence="6">3.4.21.-</ecNumber>
    </submittedName>
</protein>
<evidence type="ECO:0000259" key="5">
    <source>
        <dbReference type="Pfam" id="PF01343"/>
    </source>
</evidence>
<dbReference type="GO" id="GO:0006508">
    <property type="term" value="P:proteolysis"/>
    <property type="evidence" value="ECO:0007669"/>
    <property type="project" value="UniProtKB-KW"/>
</dbReference>
<name>A0A654U167_MYCTX</name>
<dbReference type="SUPFAM" id="SSF52096">
    <property type="entry name" value="ClpP/crotonase"/>
    <property type="match status" value="1"/>
</dbReference>
<sequence length="173" mass="18691">MVRDLKDRLGVGSDAVRTNANADAWSIDAPFTPDQQAHREAEADLFYSDFVERVAEGRKMTTDAVDVVARGRVWTGADALDRGLVDELGGLRTAVRRAKVLAGLDEDTEVRIVSYPGSSLWDMVRPRPSSRPAAASLPDAMGALLARSIVGIVEQVEQTLSGASVLWLGESRL</sequence>
<gene>
    <name evidence="6" type="primary">sppA</name>
    <name evidence="6" type="ORF">ERS007657_02114</name>
</gene>
<dbReference type="EC" id="3.4.21.-" evidence="6"/>
<dbReference type="PANTHER" id="PTHR33209">
    <property type="entry name" value="PROTEASE 4"/>
    <property type="match status" value="1"/>
</dbReference>